<evidence type="ECO:0000313" key="2">
    <source>
        <dbReference type="EMBL" id="OAT33530.1"/>
    </source>
</evidence>
<dbReference type="PANTHER" id="PTHR35339">
    <property type="entry name" value="LINALOOL DEHYDRATASE_ISOMERASE DOMAIN-CONTAINING PROTEIN"/>
    <property type="match status" value="1"/>
</dbReference>
<dbReference type="Pfam" id="PF10022">
    <property type="entry name" value="DUF2264"/>
    <property type="match status" value="1"/>
</dbReference>
<protein>
    <recommendedName>
        <fullName evidence="1">DUF2264 domain-containing protein</fullName>
    </recommendedName>
</protein>
<evidence type="ECO:0000259" key="1">
    <source>
        <dbReference type="Pfam" id="PF10022"/>
    </source>
</evidence>
<dbReference type="InterPro" id="IPR049349">
    <property type="entry name" value="DUF2264_N"/>
</dbReference>
<sequence>MSAVNKEKSNMLSSRQDVVAALNDMLGALDKQFPAGDSRFSLGDTCADYDTDVAQMEGLSRVLWGLFPLMASGDTTPFSDKYITAIKLGTNPQSTGYWGETAPYDQRLVEMAAYGLGLALLQDKLTAVFSEGELTHLHAWLSQIIDVQMPGSNWNYFAIMVLLGFKRAAFDSMLLLADGDDYFHGRRHCDEGVWMKTLFSLAGHLGMTCRSTVGRWHLANGIFVCIVLTARAPYRQ</sequence>
<comment type="caution">
    <text evidence="2">The sequence shown here is derived from an EMBL/GenBank/DDBJ whole genome shotgun (WGS) entry which is preliminary data.</text>
</comment>
<keyword evidence="3" id="KW-1185">Reference proteome</keyword>
<dbReference type="InterPro" id="IPR016624">
    <property type="entry name" value="UCP014753"/>
</dbReference>
<accession>A0ABX2WEM6</accession>
<reference evidence="2 3" key="1">
    <citation type="submission" date="2016-04" db="EMBL/GenBank/DDBJ databases">
        <title>ATOL: Assembling a taxonomically balanced genome-scale reconstruction of the evolutionary history of the Enterobacteriaceae.</title>
        <authorList>
            <person name="Plunkett G.III."/>
            <person name="Neeno-Eckwall E.C."/>
            <person name="Glasner J.D."/>
            <person name="Perna N.T."/>
        </authorList>
    </citation>
    <scope>NUCLEOTIDE SEQUENCE [LARGE SCALE GENOMIC DNA]</scope>
    <source>
        <strain evidence="2 3">ATCC 51602</strain>
    </source>
</reference>
<dbReference type="Proteomes" id="UP000078407">
    <property type="component" value="Unassembled WGS sequence"/>
</dbReference>
<proteinExistence type="predicted"/>
<feature type="domain" description="DUF2264" evidence="1">
    <location>
        <begin position="14"/>
        <end position="168"/>
    </location>
</feature>
<dbReference type="PANTHER" id="PTHR35339:SF4">
    <property type="entry name" value="LINALOOL DEHYDRATASE_ISOMERASE DOMAIN-CONTAINING PROTEIN"/>
    <property type="match status" value="1"/>
</dbReference>
<name>A0ABX2WEM6_9ENTR</name>
<evidence type="ECO:0000313" key="3">
    <source>
        <dbReference type="Proteomes" id="UP000078407"/>
    </source>
</evidence>
<gene>
    <name evidence="2" type="ORF">M976_00278</name>
</gene>
<organism evidence="2 3">
    <name type="scientific">Buttiauxella ferragutiae ATCC 51602</name>
    <dbReference type="NCBI Taxonomy" id="1354252"/>
    <lineage>
        <taxon>Bacteria</taxon>
        <taxon>Pseudomonadati</taxon>
        <taxon>Pseudomonadota</taxon>
        <taxon>Gammaproteobacteria</taxon>
        <taxon>Enterobacterales</taxon>
        <taxon>Enterobacteriaceae</taxon>
        <taxon>Buttiauxella</taxon>
    </lineage>
</organism>
<dbReference type="EMBL" id="LXEQ01000001">
    <property type="protein sequence ID" value="OAT33530.1"/>
    <property type="molecule type" value="Genomic_DNA"/>
</dbReference>